<sequence>MWIRCNPNPLGKQTGDCVIRAIAIATDQSWRRVYRQLCDLGEKHADLPNSNAIWGMYLRERGARQFLLPESCPDCITVQAFCERYPEGIYVIGTGDHAVACIDGDYYDSFDSGILTPTYFWRVK</sequence>
<gene>
    <name evidence="1" type="ORF">SAMN06297397_0597</name>
</gene>
<evidence type="ECO:0000313" key="1">
    <source>
        <dbReference type="EMBL" id="SMC39615.1"/>
    </source>
</evidence>
<keyword evidence="2" id="KW-1185">Reference proteome</keyword>
<dbReference type="Proteomes" id="UP000192328">
    <property type="component" value="Unassembled WGS sequence"/>
</dbReference>
<reference evidence="1" key="1">
    <citation type="submission" date="2017-04" db="EMBL/GenBank/DDBJ databases">
        <authorList>
            <person name="Varghese N."/>
            <person name="Submissions S."/>
        </authorList>
    </citation>
    <scope>NUCLEOTIDE SEQUENCE</scope>
    <source>
        <strain evidence="1">WTE2008</strain>
    </source>
</reference>
<protein>
    <submittedName>
        <fullName evidence="1">Uncharacterized protein</fullName>
    </submittedName>
</protein>
<accession>A0AC61PIC3</accession>
<comment type="caution">
    <text evidence="1">The sequence shown here is derived from an EMBL/GenBank/DDBJ whole genome shotgun (WGS) entry which is preliminary data.</text>
</comment>
<dbReference type="EMBL" id="FWXZ01000001">
    <property type="protein sequence ID" value="SMC39615.1"/>
    <property type="molecule type" value="Genomic_DNA"/>
</dbReference>
<proteinExistence type="predicted"/>
<organism evidence="1 2">
    <name type="scientific">Aristaeella lactis</name>
    <dbReference type="NCBI Taxonomy" id="3046383"/>
    <lineage>
        <taxon>Bacteria</taxon>
        <taxon>Bacillati</taxon>
        <taxon>Bacillota</taxon>
        <taxon>Clostridia</taxon>
        <taxon>Eubacteriales</taxon>
        <taxon>Aristaeellaceae</taxon>
        <taxon>Aristaeella</taxon>
    </lineage>
</organism>
<name>A0AC61PIC3_9FIRM</name>
<evidence type="ECO:0000313" key="2">
    <source>
        <dbReference type="Proteomes" id="UP000192328"/>
    </source>
</evidence>